<organism evidence="7 8">
    <name type="scientific">Sphingomonas rosea</name>
    <dbReference type="NCBI Taxonomy" id="335605"/>
    <lineage>
        <taxon>Bacteria</taxon>
        <taxon>Pseudomonadati</taxon>
        <taxon>Pseudomonadota</taxon>
        <taxon>Alphaproteobacteria</taxon>
        <taxon>Sphingomonadales</taxon>
        <taxon>Sphingomonadaceae</taxon>
        <taxon>Sphingomonas</taxon>
    </lineage>
</organism>
<dbReference type="Gene3D" id="3.40.30.10">
    <property type="entry name" value="Glutaredoxin"/>
    <property type="match status" value="1"/>
</dbReference>
<name>A0ABP7UH86_9SPHN</name>
<evidence type="ECO:0000256" key="2">
    <source>
        <dbReference type="ARBA" id="ARBA00007758"/>
    </source>
</evidence>
<comment type="similarity">
    <text evidence="2">Belongs to the thioredoxin family. DsbE subfamily.</text>
</comment>
<evidence type="ECO:0000256" key="5">
    <source>
        <dbReference type="ARBA" id="ARBA00023284"/>
    </source>
</evidence>
<gene>
    <name evidence="7" type="ORF">GCM10022281_23720</name>
</gene>
<evidence type="ECO:0000256" key="1">
    <source>
        <dbReference type="ARBA" id="ARBA00004196"/>
    </source>
</evidence>
<dbReference type="Pfam" id="PF08534">
    <property type="entry name" value="Redoxin"/>
    <property type="match status" value="1"/>
</dbReference>
<evidence type="ECO:0000259" key="6">
    <source>
        <dbReference type="PROSITE" id="PS51352"/>
    </source>
</evidence>
<proteinExistence type="inferred from homology"/>
<dbReference type="InterPro" id="IPR013766">
    <property type="entry name" value="Thioredoxin_domain"/>
</dbReference>
<dbReference type="InterPro" id="IPR004799">
    <property type="entry name" value="Periplasmic_diS_OxRdtase_DsbE"/>
</dbReference>
<keyword evidence="5" id="KW-0676">Redox-active center</keyword>
<feature type="domain" description="Thioredoxin" evidence="6">
    <location>
        <begin position="36"/>
        <end position="174"/>
    </location>
</feature>
<dbReference type="EMBL" id="BAABBR010000001">
    <property type="protein sequence ID" value="GAA4041883.1"/>
    <property type="molecule type" value="Genomic_DNA"/>
</dbReference>
<keyword evidence="3" id="KW-0201">Cytochrome c-type biogenesis</keyword>
<comment type="subcellular location">
    <subcellularLocation>
        <location evidence="1">Cell envelope</location>
    </subcellularLocation>
</comment>
<dbReference type="InterPro" id="IPR050553">
    <property type="entry name" value="Thioredoxin_ResA/DsbE_sf"/>
</dbReference>
<evidence type="ECO:0000256" key="4">
    <source>
        <dbReference type="ARBA" id="ARBA00023157"/>
    </source>
</evidence>
<comment type="caution">
    <text evidence="7">The sequence shown here is derived from an EMBL/GenBank/DDBJ whole genome shotgun (WGS) entry which is preliminary data.</text>
</comment>
<dbReference type="PANTHER" id="PTHR42852">
    <property type="entry name" value="THIOL:DISULFIDE INTERCHANGE PROTEIN DSBE"/>
    <property type="match status" value="1"/>
</dbReference>
<dbReference type="NCBIfam" id="TIGR00385">
    <property type="entry name" value="dsbE"/>
    <property type="match status" value="1"/>
</dbReference>
<reference evidence="8" key="1">
    <citation type="journal article" date="2019" name="Int. J. Syst. Evol. Microbiol.">
        <title>The Global Catalogue of Microorganisms (GCM) 10K type strain sequencing project: providing services to taxonomists for standard genome sequencing and annotation.</title>
        <authorList>
            <consortium name="The Broad Institute Genomics Platform"/>
            <consortium name="The Broad Institute Genome Sequencing Center for Infectious Disease"/>
            <person name="Wu L."/>
            <person name="Ma J."/>
        </authorList>
    </citation>
    <scope>NUCLEOTIDE SEQUENCE [LARGE SCALE GENOMIC DNA]</scope>
    <source>
        <strain evidence="8">JCM 17564</strain>
    </source>
</reference>
<dbReference type="InterPro" id="IPR036249">
    <property type="entry name" value="Thioredoxin-like_sf"/>
</dbReference>
<keyword evidence="4" id="KW-1015">Disulfide bond</keyword>
<dbReference type="Proteomes" id="UP001424459">
    <property type="component" value="Unassembled WGS sequence"/>
</dbReference>
<dbReference type="PANTHER" id="PTHR42852:SF6">
    <property type="entry name" value="THIOL:DISULFIDE INTERCHANGE PROTEIN DSBE"/>
    <property type="match status" value="1"/>
</dbReference>
<dbReference type="RefSeq" id="WP_344697299.1">
    <property type="nucleotide sequence ID" value="NZ_BAABBR010000001.1"/>
</dbReference>
<sequence length="176" mass="18863">MSRKLWLLLPLLVFVGFVAAAAWRLSDPPDTTVRSRMVGREAPQFAAAPMLPGRAGLASTDLGQGKPRLVNFFASWCVPCIAEAPVLADLAKRGVTIDGIALRDQPRDIAKFLADNGDPFTAIGSDPVGEAQIAFGSSGVPESFIVDGKGVIRYQHIGPILPEQVGEVLDEWRKAQ</sequence>
<keyword evidence="8" id="KW-1185">Reference proteome</keyword>
<dbReference type="InterPro" id="IPR013740">
    <property type="entry name" value="Redoxin"/>
</dbReference>
<evidence type="ECO:0000313" key="8">
    <source>
        <dbReference type="Proteomes" id="UP001424459"/>
    </source>
</evidence>
<protein>
    <submittedName>
        <fullName evidence="7">DsbE family thiol:disulfide interchange protein</fullName>
    </submittedName>
</protein>
<evidence type="ECO:0000313" key="7">
    <source>
        <dbReference type="EMBL" id="GAA4041883.1"/>
    </source>
</evidence>
<evidence type="ECO:0000256" key="3">
    <source>
        <dbReference type="ARBA" id="ARBA00022748"/>
    </source>
</evidence>
<accession>A0ABP7UH86</accession>
<dbReference type="SUPFAM" id="SSF52833">
    <property type="entry name" value="Thioredoxin-like"/>
    <property type="match status" value="1"/>
</dbReference>
<dbReference type="PROSITE" id="PS51352">
    <property type="entry name" value="THIOREDOXIN_2"/>
    <property type="match status" value="1"/>
</dbReference>